<dbReference type="Gene3D" id="3.30.1540.10">
    <property type="entry name" value="formyl-coa transferase, domain 3"/>
    <property type="match status" value="1"/>
</dbReference>
<dbReference type="InterPro" id="IPR050509">
    <property type="entry name" value="CoA-transferase_III"/>
</dbReference>
<dbReference type="Proteomes" id="UP000266693">
    <property type="component" value="Unassembled WGS sequence"/>
</dbReference>
<feature type="region of interest" description="Disordered" evidence="1">
    <location>
        <begin position="1"/>
        <end position="33"/>
    </location>
</feature>
<gene>
    <name evidence="2" type="ORF">D1610_03965</name>
</gene>
<reference evidence="2 3" key="1">
    <citation type="submission" date="2018-08" db="EMBL/GenBank/DDBJ databases">
        <title>The multiple taxonomic identification of Sphingomonas gilva.</title>
        <authorList>
            <person name="Zhu D."/>
            <person name="Zheng S."/>
        </authorList>
    </citation>
    <scope>NUCLEOTIDE SEQUENCE [LARGE SCALE GENOMIC DNA]</scope>
    <source>
        <strain evidence="2 3">ZDH117</strain>
    </source>
</reference>
<organism evidence="2 3">
    <name type="scientific">Sphingomonas gilva</name>
    <dbReference type="NCBI Taxonomy" id="2305907"/>
    <lineage>
        <taxon>Bacteria</taxon>
        <taxon>Pseudomonadati</taxon>
        <taxon>Pseudomonadota</taxon>
        <taxon>Alphaproteobacteria</taxon>
        <taxon>Sphingomonadales</taxon>
        <taxon>Sphingomonadaceae</taxon>
        <taxon>Sphingomonas</taxon>
    </lineage>
</organism>
<dbReference type="InterPro" id="IPR023606">
    <property type="entry name" value="CoA-Trfase_III_dom_1_sf"/>
</dbReference>
<accession>A0A396RV50</accession>
<evidence type="ECO:0000313" key="3">
    <source>
        <dbReference type="Proteomes" id="UP000266693"/>
    </source>
</evidence>
<dbReference type="AlphaFoldDB" id="A0A396RV50"/>
<dbReference type="InterPro" id="IPR003673">
    <property type="entry name" value="CoA-Trfase_fam_III"/>
</dbReference>
<proteinExistence type="predicted"/>
<sequence>MECRPRPSSRSCRRARQRAGPYSRKAVMTDPQAGTPTALSGIRVIDFSRFLPASYVGWLMADMGADVIRIEHPRELAKQTFVAGAAGESEAAFHRRRALQTQARNKRSVLLNPGNEKAREAIHRLIETADVLVEDYRPGTLARMGYGWPEMQALNPRLVYTSVSFTGQTGPYAGRAGHDPAALSLAGALSRLNGLPTPTMPGLQVADVLSGSHATIATLMALMARDRTGRGQRVDVAMSDASAPLMMVTMARNPDASKLGPPDARWQPKGGVWECADGGYICTTDMETAYWRRFCDLVDRPHYADLQHATDQHPAMQQDLKAIFRTRPRDEWAAIFAEADTQAMPVLSLAEAIANEHNRARGVYVDVAHGDETLIHVGTPFHLSDTPGRVRHAATLPGAHTEEILDSLGLSAADIDAIRAEGGFDG</sequence>
<dbReference type="SUPFAM" id="SSF89796">
    <property type="entry name" value="CoA-transferase family III (CaiB/BaiF)"/>
    <property type="match status" value="1"/>
</dbReference>
<dbReference type="PANTHER" id="PTHR48228:SF5">
    <property type="entry name" value="ALPHA-METHYLACYL-COA RACEMASE"/>
    <property type="match status" value="1"/>
</dbReference>
<dbReference type="InterPro" id="IPR044855">
    <property type="entry name" value="CoA-Trfase_III_dom3_sf"/>
</dbReference>
<feature type="compositionally biased region" description="Low complexity" evidence="1">
    <location>
        <begin position="1"/>
        <end position="10"/>
    </location>
</feature>
<dbReference type="EMBL" id="QWLV01000001">
    <property type="protein sequence ID" value="RHW19272.1"/>
    <property type="molecule type" value="Genomic_DNA"/>
</dbReference>
<evidence type="ECO:0000313" key="2">
    <source>
        <dbReference type="EMBL" id="RHW19272.1"/>
    </source>
</evidence>
<evidence type="ECO:0000256" key="1">
    <source>
        <dbReference type="SAM" id="MobiDB-lite"/>
    </source>
</evidence>
<protein>
    <submittedName>
        <fullName evidence="2">CoA transferase</fullName>
    </submittedName>
</protein>
<dbReference type="Pfam" id="PF02515">
    <property type="entry name" value="CoA_transf_3"/>
    <property type="match status" value="1"/>
</dbReference>
<keyword evidence="2" id="KW-0808">Transferase</keyword>
<dbReference type="GO" id="GO:0016740">
    <property type="term" value="F:transferase activity"/>
    <property type="evidence" value="ECO:0007669"/>
    <property type="project" value="UniProtKB-KW"/>
</dbReference>
<name>A0A396RV50_9SPHN</name>
<dbReference type="PANTHER" id="PTHR48228">
    <property type="entry name" value="SUCCINYL-COA--D-CITRAMALATE COA-TRANSFERASE"/>
    <property type="match status" value="1"/>
</dbReference>
<comment type="caution">
    <text evidence="2">The sequence shown here is derived from an EMBL/GenBank/DDBJ whole genome shotgun (WGS) entry which is preliminary data.</text>
</comment>
<dbReference type="OrthoDB" id="5720311at2"/>
<keyword evidence="3" id="KW-1185">Reference proteome</keyword>
<dbReference type="Gene3D" id="3.40.50.10540">
    <property type="entry name" value="Crotonobetainyl-coa:carnitine coa-transferase, domain 1"/>
    <property type="match status" value="1"/>
</dbReference>